<accession>A0A250WSJ7</accession>
<evidence type="ECO:0000256" key="2">
    <source>
        <dbReference type="ARBA" id="ARBA00022692"/>
    </source>
</evidence>
<feature type="transmembrane region" description="Helical" evidence="6">
    <location>
        <begin position="124"/>
        <end position="147"/>
    </location>
</feature>
<evidence type="ECO:0000313" key="9">
    <source>
        <dbReference type="Proteomes" id="UP000232323"/>
    </source>
</evidence>
<keyword evidence="4 5" id="KW-0472">Membrane</keyword>
<dbReference type="STRING" id="1157962.A0A250WSJ7"/>
<keyword evidence="2 5" id="KW-0812">Transmembrane</keyword>
<evidence type="ECO:0000256" key="5">
    <source>
        <dbReference type="PROSITE-ProRule" id="PRU00205"/>
    </source>
</evidence>
<proteinExistence type="predicted"/>
<dbReference type="PANTHER" id="PTHR12560">
    <property type="entry name" value="LONGEVITY ASSURANCE FACTOR 1 LAG1"/>
    <property type="match status" value="1"/>
</dbReference>
<feature type="transmembrane region" description="Helical" evidence="6">
    <location>
        <begin position="24"/>
        <end position="44"/>
    </location>
</feature>
<dbReference type="PANTHER" id="PTHR12560:SF0">
    <property type="entry name" value="LD18904P"/>
    <property type="match status" value="1"/>
</dbReference>
<dbReference type="InterPro" id="IPR006634">
    <property type="entry name" value="TLC-dom"/>
</dbReference>
<name>A0A250WSJ7_9CHLO</name>
<dbReference type="InterPro" id="IPR016439">
    <property type="entry name" value="Lag1/Lac1-like"/>
</dbReference>
<dbReference type="PROSITE" id="PS50922">
    <property type="entry name" value="TLC"/>
    <property type="match status" value="1"/>
</dbReference>
<evidence type="ECO:0000256" key="4">
    <source>
        <dbReference type="ARBA" id="ARBA00023136"/>
    </source>
</evidence>
<evidence type="ECO:0000256" key="3">
    <source>
        <dbReference type="ARBA" id="ARBA00022989"/>
    </source>
</evidence>
<evidence type="ECO:0000256" key="1">
    <source>
        <dbReference type="ARBA" id="ARBA00004141"/>
    </source>
</evidence>
<protein>
    <recommendedName>
        <fullName evidence="7">TLC domain-containing protein</fullName>
    </recommendedName>
</protein>
<feature type="transmembrane region" description="Helical" evidence="6">
    <location>
        <begin position="245"/>
        <end position="267"/>
    </location>
</feature>
<dbReference type="Pfam" id="PF03798">
    <property type="entry name" value="TRAM_LAG1_CLN8"/>
    <property type="match status" value="1"/>
</dbReference>
<feature type="domain" description="TLC" evidence="7">
    <location>
        <begin position="65"/>
        <end position="278"/>
    </location>
</feature>
<organism evidence="8 9">
    <name type="scientific">Chlamydomonas eustigma</name>
    <dbReference type="NCBI Taxonomy" id="1157962"/>
    <lineage>
        <taxon>Eukaryota</taxon>
        <taxon>Viridiplantae</taxon>
        <taxon>Chlorophyta</taxon>
        <taxon>core chlorophytes</taxon>
        <taxon>Chlorophyceae</taxon>
        <taxon>CS clade</taxon>
        <taxon>Chlamydomonadales</taxon>
        <taxon>Chlamydomonadaceae</taxon>
        <taxon>Chlamydomonas</taxon>
    </lineage>
</organism>
<evidence type="ECO:0000256" key="6">
    <source>
        <dbReference type="SAM" id="Phobius"/>
    </source>
</evidence>
<sequence>MNQENECPISGLVGFLHLNNIPHYVDFLATVWIAFALLSINLFIDSSLKRVVVSWLCKQAPAEKLRAVDASDFFDNAYLAVVSTVLGALCWTITIAFNDQCTPWSSNHCLESWPNQKALPIQRLYFIVSFQFYLCEVMGTALGSGAALKQDMMVHHAAVMTCMCLGYHFHFLRYGIMWMGLFDISNPLLHFSKMLHALKMIPSTRIYKKTAFISFTSVFFVARVLCPPLSVLKPAMHSVFHLLPVHWAAFFVGSMLFIYGLQVYWFVKIVDVWKKQFPASKAAVMFVPCKSHLS</sequence>
<dbReference type="AlphaFoldDB" id="A0A250WSJ7"/>
<keyword evidence="3 6" id="KW-1133">Transmembrane helix</keyword>
<gene>
    <name evidence="8" type="ORF">CEUSTIGMA_g962.t1</name>
</gene>
<dbReference type="OrthoDB" id="506011at2759"/>
<comment type="subcellular location">
    <subcellularLocation>
        <location evidence="1">Membrane</location>
        <topology evidence="1">Multi-pass membrane protein</topology>
    </subcellularLocation>
</comment>
<dbReference type="GO" id="GO:0046513">
    <property type="term" value="P:ceramide biosynthetic process"/>
    <property type="evidence" value="ECO:0007669"/>
    <property type="project" value="InterPro"/>
</dbReference>
<dbReference type="EMBL" id="BEGY01000004">
    <property type="protein sequence ID" value="GAX73510.1"/>
    <property type="molecule type" value="Genomic_DNA"/>
</dbReference>
<evidence type="ECO:0000313" key="8">
    <source>
        <dbReference type="EMBL" id="GAX73510.1"/>
    </source>
</evidence>
<dbReference type="GO" id="GO:0050291">
    <property type="term" value="F:sphingosine N-acyltransferase activity"/>
    <property type="evidence" value="ECO:0007669"/>
    <property type="project" value="InterPro"/>
</dbReference>
<feature type="transmembrane region" description="Helical" evidence="6">
    <location>
        <begin position="206"/>
        <end position="225"/>
    </location>
</feature>
<keyword evidence="9" id="KW-1185">Reference proteome</keyword>
<comment type="caution">
    <text evidence="8">The sequence shown here is derived from an EMBL/GenBank/DDBJ whole genome shotgun (WGS) entry which is preliminary data.</text>
</comment>
<dbReference type="SMART" id="SM00724">
    <property type="entry name" value="TLC"/>
    <property type="match status" value="1"/>
</dbReference>
<evidence type="ECO:0000259" key="7">
    <source>
        <dbReference type="PROSITE" id="PS50922"/>
    </source>
</evidence>
<dbReference type="Proteomes" id="UP000232323">
    <property type="component" value="Unassembled WGS sequence"/>
</dbReference>
<reference evidence="8 9" key="1">
    <citation type="submission" date="2017-08" db="EMBL/GenBank/DDBJ databases">
        <title>Acidophilic green algal genome provides insights into adaptation to an acidic environment.</title>
        <authorList>
            <person name="Hirooka S."/>
            <person name="Hirose Y."/>
            <person name="Kanesaki Y."/>
            <person name="Higuchi S."/>
            <person name="Fujiwara T."/>
            <person name="Onuma R."/>
            <person name="Era A."/>
            <person name="Ohbayashi R."/>
            <person name="Uzuka A."/>
            <person name="Nozaki H."/>
            <person name="Yoshikawa H."/>
            <person name="Miyagishima S.Y."/>
        </authorList>
    </citation>
    <scope>NUCLEOTIDE SEQUENCE [LARGE SCALE GENOMIC DNA]</scope>
    <source>
        <strain evidence="8 9">NIES-2499</strain>
    </source>
</reference>
<dbReference type="GO" id="GO:0005789">
    <property type="term" value="C:endoplasmic reticulum membrane"/>
    <property type="evidence" value="ECO:0007669"/>
    <property type="project" value="UniProtKB-SubCell"/>
</dbReference>